<evidence type="ECO:0000256" key="11">
    <source>
        <dbReference type="SAM" id="Phobius"/>
    </source>
</evidence>
<keyword evidence="6 11" id="KW-0812">Transmembrane</keyword>
<evidence type="ECO:0000256" key="2">
    <source>
        <dbReference type="ARBA" id="ARBA00011036"/>
    </source>
</evidence>
<dbReference type="PANTHER" id="PTHR11730">
    <property type="entry name" value="AMMONIUM TRANSPORTER"/>
    <property type="match status" value="1"/>
</dbReference>
<evidence type="ECO:0000259" key="12">
    <source>
        <dbReference type="Pfam" id="PF00909"/>
    </source>
</evidence>
<name>D4PB72_MYXGL</name>
<dbReference type="InterPro" id="IPR024041">
    <property type="entry name" value="NH4_transpt_AmtB-like_dom"/>
</dbReference>
<evidence type="ECO:0000256" key="1">
    <source>
        <dbReference type="ARBA" id="ARBA00004651"/>
    </source>
</evidence>
<feature type="transmembrane region" description="Helical" evidence="11">
    <location>
        <begin position="231"/>
        <end position="251"/>
    </location>
</feature>
<feature type="transmembrane region" description="Helical" evidence="11">
    <location>
        <begin position="406"/>
        <end position="431"/>
    </location>
</feature>
<dbReference type="GO" id="GO:0005886">
    <property type="term" value="C:plasma membrane"/>
    <property type="evidence" value="ECO:0007669"/>
    <property type="project" value="UniProtKB-SubCell"/>
</dbReference>
<dbReference type="EMBL" id="GU733440">
    <property type="protein sequence ID" value="ADD63335.1"/>
    <property type="molecule type" value="mRNA"/>
</dbReference>
<dbReference type="SUPFAM" id="SSF111352">
    <property type="entry name" value="Ammonium transporter"/>
    <property type="match status" value="1"/>
</dbReference>
<feature type="transmembrane region" description="Helical" evidence="11">
    <location>
        <begin position="36"/>
        <end position="55"/>
    </location>
</feature>
<keyword evidence="10" id="KW-0325">Glycoprotein</keyword>
<dbReference type="GO" id="GO:0097272">
    <property type="term" value="P:ammonium homeostasis"/>
    <property type="evidence" value="ECO:0007669"/>
    <property type="project" value="TreeGrafter"/>
</dbReference>
<evidence type="ECO:0000256" key="5">
    <source>
        <dbReference type="ARBA" id="ARBA00022475"/>
    </source>
</evidence>
<comment type="subunit">
    <text evidence="3">Homotrimer.</text>
</comment>
<feature type="non-terminal residue" evidence="13">
    <location>
        <position position="1"/>
    </location>
</feature>
<evidence type="ECO:0000313" key="13">
    <source>
        <dbReference type="EMBL" id="ADD63335.1"/>
    </source>
</evidence>
<dbReference type="PANTHER" id="PTHR11730:SF30">
    <property type="entry name" value="AMMONIUM TRANSPORTER RH TYPE C"/>
    <property type="match status" value="1"/>
</dbReference>
<evidence type="ECO:0000256" key="3">
    <source>
        <dbReference type="ARBA" id="ARBA00011233"/>
    </source>
</evidence>
<dbReference type="InterPro" id="IPR029020">
    <property type="entry name" value="Ammonium/urea_transptr"/>
</dbReference>
<dbReference type="AlphaFoldDB" id="D4PB72"/>
<feature type="transmembrane region" description="Helical" evidence="11">
    <location>
        <begin position="201"/>
        <end position="219"/>
    </location>
</feature>
<keyword evidence="9" id="KW-0924">Ammonia transport</keyword>
<comment type="subcellular location">
    <subcellularLocation>
        <location evidence="1">Cell membrane</location>
        <topology evidence="1">Multi-pass membrane protein</topology>
    </subcellularLocation>
</comment>
<feature type="transmembrane region" description="Helical" evidence="11">
    <location>
        <begin position="322"/>
        <end position="343"/>
    </location>
</feature>
<keyword evidence="8 11" id="KW-0472">Membrane</keyword>
<feature type="transmembrane region" description="Helical" evidence="11">
    <location>
        <begin position="103"/>
        <end position="124"/>
    </location>
</feature>
<evidence type="ECO:0000256" key="9">
    <source>
        <dbReference type="ARBA" id="ARBA00023177"/>
    </source>
</evidence>
<keyword evidence="5" id="KW-1003">Cell membrane</keyword>
<dbReference type="Gene3D" id="1.10.3430.10">
    <property type="entry name" value="Ammonium transporter AmtB like domains"/>
    <property type="match status" value="1"/>
</dbReference>
<dbReference type="GO" id="GO:0008519">
    <property type="term" value="F:ammonium channel activity"/>
    <property type="evidence" value="ECO:0007669"/>
    <property type="project" value="InterPro"/>
</dbReference>
<sequence>GGCHNIHLLYYRSQYCVVLTSPCGAMGSFPNLRIRLPLVAFLLELLMIILFGVFVKYDDESDASKPDDLTGKSTFLYRYPSFQDVHVMVFMGFGFLMTFLQRYGFSAVGFNFLVASFSLQWATLMQGWFHHFQDGKILVGVESLINADFCAASMLIAFGAVLGRTRPVQLLIMAFFQVTLFSVNEYILLNLLEVIDARGSMTIHCFGGFFGLAVSRVLYRPGLKEPHRKASSVYHSDLFAMIGTLFLWIYWPSFNSAISEKGVNQTRAVINTYYTLASCTVTTCILSSLVDKSGRINMVHLQSSTLAGAVAVGTAAEMMLTPYGSLIVGLILGTLSTLGYTFITPALEKYLHVQDTCGIHNLHALPGFCGGIIGAITAAAASEATYGSRLHHTFPSLDKHPGRSLGGFQMAGAVVSLGMGLVGGTIVGIILKFPIWGATTDEDCYEDRAYWEVPEEEVTYIHTVTRNEHVKEENTVYEMEPQSPAD</sequence>
<evidence type="ECO:0000256" key="4">
    <source>
        <dbReference type="ARBA" id="ARBA00022448"/>
    </source>
</evidence>
<feature type="transmembrane region" description="Helical" evidence="11">
    <location>
        <begin position="144"/>
        <end position="163"/>
    </location>
</feature>
<gene>
    <name evidence="13" type="primary">rhcg</name>
</gene>
<keyword evidence="4" id="KW-0813">Transport</keyword>
<evidence type="ECO:0000256" key="10">
    <source>
        <dbReference type="ARBA" id="ARBA00023180"/>
    </source>
</evidence>
<feature type="transmembrane region" description="Helical" evidence="11">
    <location>
        <begin position="75"/>
        <end position="96"/>
    </location>
</feature>
<protein>
    <submittedName>
        <fullName evidence="13">Rh type C glycoprotein</fullName>
    </submittedName>
</protein>
<evidence type="ECO:0000256" key="6">
    <source>
        <dbReference type="ARBA" id="ARBA00022692"/>
    </source>
</evidence>
<feature type="transmembrane region" description="Helical" evidence="11">
    <location>
        <begin position="364"/>
        <end position="386"/>
    </location>
</feature>
<feature type="transmembrane region" description="Helical" evidence="11">
    <location>
        <begin position="297"/>
        <end position="316"/>
    </location>
</feature>
<dbReference type="PRINTS" id="PR00342">
    <property type="entry name" value="RHESUSRHD"/>
</dbReference>
<evidence type="ECO:0000256" key="8">
    <source>
        <dbReference type="ARBA" id="ARBA00023136"/>
    </source>
</evidence>
<reference evidence="13" key="1">
    <citation type="submission" date="2010-02" db="EMBL/GenBank/DDBJ databases">
        <title>Ammonia Excretion in the Atlantic Hagfish (Myxine glutinosa).</title>
        <authorList>
            <person name="Edwards S.L."/>
            <person name="Walsh P.J."/>
        </authorList>
    </citation>
    <scope>NUCLEOTIDE SEQUENCE</scope>
</reference>
<feature type="transmembrane region" description="Helical" evidence="11">
    <location>
        <begin position="271"/>
        <end position="290"/>
    </location>
</feature>
<dbReference type="Pfam" id="PF00909">
    <property type="entry name" value="Ammonium_transp"/>
    <property type="match status" value="1"/>
</dbReference>
<dbReference type="InterPro" id="IPR002229">
    <property type="entry name" value="RhesusRHD"/>
</dbReference>
<feature type="domain" description="Ammonium transporter AmtB-like" evidence="12">
    <location>
        <begin position="69"/>
        <end position="433"/>
    </location>
</feature>
<evidence type="ECO:0000256" key="7">
    <source>
        <dbReference type="ARBA" id="ARBA00022989"/>
    </source>
</evidence>
<feature type="transmembrane region" description="Helical" evidence="11">
    <location>
        <begin position="170"/>
        <end position="189"/>
    </location>
</feature>
<organism evidence="13">
    <name type="scientific">Myxine glutinosa</name>
    <name type="common">Atlantic hagfish</name>
    <dbReference type="NCBI Taxonomy" id="7769"/>
    <lineage>
        <taxon>Eukaryota</taxon>
        <taxon>Metazoa</taxon>
        <taxon>Chordata</taxon>
        <taxon>Craniata</taxon>
        <taxon>Vertebrata</taxon>
        <taxon>Cyclostomata</taxon>
        <taxon>Myxini</taxon>
        <taxon>Myxiniformes</taxon>
        <taxon>Myxinidae</taxon>
        <taxon>Myxininae</taxon>
        <taxon>Myxine</taxon>
    </lineage>
</organism>
<keyword evidence="7 11" id="KW-1133">Transmembrane helix</keyword>
<comment type="similarity">
    <text evidence="2">Belongs to the ammonium transporter (TC 2.A.49) family. Rh subfamily.</text>
</comment>
<dbReference type="FunFam" id="1.10.3430.10:FF:000001">
    <property type="entry name" value="Ammonium transporter Rh type C"/>
    <property type="match status" value="1"/>
</dbReference>
<proteinExistence type="evidence at transcript level"/>
<accession>D4PB72</accession>